<protein>
    <submittedName>
        <fullName evidence="6">Uncharacterized protein</fullName>
    </submittedName>
</protein>
<keyword evidence="3" id="KW-0433">Leucine-rich repeat</keyword>
<reference evidence="6 7" key="1">
    <citation type="journal article" date="2015" name="Genome Biol. Evol.">
        <title>Comparative Genomics of a Bacterivorous Green Alga Reveals Evolutionary Causalities and Consequences of Phago-Mixotrophic Mode of Nutrition.</title>
        <authorList>
            <person name="Burns J.A."/>
            <person name="Paasch A."/>
            <person name="Narechania A."/>
            <person name="Kim E."/>
        </authorList>
    </citation>
    <scope>NUCLEOTIDE SEQUENCE [LARGE SCALE GENOMIC DNA]</scope>
    <source>
        <strain evidence="6 7">PLY_AMNH</strain>
    </source>
</reference>
<feature type="signal peptide" evidence="5">
    <location>
        <begin position="1"/>
        <end position="18"/>
    </location>
</feature>
<evidence type="ECO:0000313" key="6">
    <source>
        <dbReference type="EMBL" id="KAK3255054.1"/>
    </source>
</evidence>
<evidence type="ECO:0000256" key="5">
    <source>
        <dbReference type="SAM" id="SignalP"/>
    </source>
</evidence>
<proteinExistence type="predicted"/>
<dbReference type="GO" id="GO:0005634">
    <property type="term" value="C:nucleus"/>
    <property type="evidence" value="ECO:0007669"/>
    <property type="project" value="TreeGrafter"/>
</dbReference>
<dbReference type="SUPFAM" id="SSF52047">
    <property type="entry name" value="RNI-like"/>
    <property type="match status" value="1"/>
</dbReference>
<comment type="caution">
    <text evidence="6">The sequence shown here is derived from an EMBL/GenBank/DDBJ whole genome shotgun (WGS) entry which is preliminary data.</text>
</comment>
<sequence>MQPNKAACGWTLWDLLAADQDVLVLILQSLCPKGRALFACTCTSARSFASHLFFLQNLCFDGCAEFTDVGLKEAVLRSTRHGVPITALSTSRCRKLRWESLFAVLPQERLKRLDIADSALCGSTDDRLPACSSLGLEALAASLGRQPQLEILVLRGNCIGGNKSGNSPEAFWALGRAILESASLRHVDLSKNNMCLEDAHAFLQGGGLRGALQSLDLSGNMLNGQGIFDVDFSAVVALTAALALGGPLEALNLCHTNMDGEATCQLAAAVLQHPTLRDFCSIPMTGLRSGAVTELRLAGAGIGVAGVFVLSELLPLGALAVLQLSDNGIGGCMSSYEALEALGRAIGASRTLEVVDLSQNSMQAPDVQALVSGGVAKGAKLCTLNLLRNALGHEGRGILLGALRRSCEAFTSVCGIPRGVTHVDLSCQHLEPEDAKLLAEELMLHPVPSINLS</sequence>
<dbReference type="GO" id="GO:0005829">
    <property type="term" value="C:cytosol"/>
    <property type="evidence" value="ECO:0007669"/>
    <property type="project" value="TreeGrafter"/>
</dbReference>
<evidence type="ECO:0000256" key="4">
    <source>
        <dbReference type="ARBA" id="ARBA00022737"/>
    </source>
</evidence>
<dbReference type="GO" id="GO:0048471">
    <property type="term" value="C:perinuclear region of cytoplasm"/>
    <property type="evidence" value="ECO:0007669"/>
    <property type="project" value="TreeGrafter"/>
</dbReference>
<feature type="chain" id="PRO_5042257952" evidence="5">
    <location>
        <begin position="19"/>
        <end position="453"/>
    </location>
</feature>
<dbReference type="Gene3D" id="3.80.10.10">
    <property type="entry name" value="Ribonuclease Inhibitor"/>
    <property type="match status" value="2"/>
</dbReference>
<dbReference type="InterPro" id="IPR032675">
    <property type="entry name" value="LRR_dom_sf"/>
</dbReference>
<comment type="subcellular location">
    <subcellularLocation>
        <location evidence="1">Cytoplasm</location>
        <location evidence="1">Cytoskeleton</location>
        <location evidence="1">Cilium axoneme</location>
    </subcellularLocation>
</comment>
<dbReference type="AlphaFoldDB" id="A0AAE0F8K1"/>
<keyword evidence="7" id="KW-1185">Reference proteome</keyword>
<dbReference type="GO" id="GO:0031267">
    <property type="term" value="F:small GTPase binding"/>
    <property type="evidence" value="ECO:0007669"/>
    <property type="project" value="TreeGrafter"/>
</dbReference>
<keyword evidence="5" id="KW-0732">Signal</keyword>
<evidence type="ECO:0000256" key="1">
    <source>
        <dbReference type="ARBA" id="ARBA00004430"/>
    </source>
</evidence>
<keyword evidence="4" id="KW-0677">Repeat</keyword>
<dbReference type="GO" id="GO:0005096">
    <property type="term" value="F:GTPase activator activity"/>
    <property type="evidence" value="ECO:0007669"/>
    <property type="project" value="UniProtKB-KW"/>
</dbReference>
<dbReference type="EMBL" id="LGRX02022864">
    <property type="protein sequence ID" value="KAK3255054.1"/>
    <property type="molecule type" value="Genomic_DNA"/>
</dbReference>
<dbReference type="GO" id="GO:0006913">
    <property type="term" value="P:nucleocytoplasmic transport"/>
    <property type="evidence" value="ECO:0007669"/>
    <property type="project" value="TreeGrafter"/>
</dbReference>
<accession>A0AAE0F8K1</accession>
<evidence type="ECO:0000256" key="2">
    <source>
        <dbReference type="ARBA" id="ARBA00022468"/>
    </source>
</evidence>
<dbReference type="PANTHER" id="PTHR24113">
    <property type="entry name" value="RAN GTPASE-ACTIVATING PROTEIN 1"/>
    <property type="match status" value="1"/>
</dbReference>
<feature type="non-terminal residue" evidence="6">
    <location>
        <position position="453"/>
    </location>
</feature>
<evidence type="ECO:0000313" key="7">
    <source>
        <dbReference type="Proteomes" id="UP001190700"/>
    </source>
</evidence>
<dbReference type="InterPro" id="IPR027038">
    <property type="entry name" value="RanGap"/>
</dbReference>
<keyword evidence="2" id="KW-0343">GTPase activation</keyword>
<name>A0AAE0F8K1_9CHLO</name>
<dbReference type="GO" id="GO:0005930">
    <property type="term" value="C:axoneme"/>
    <property type="evidence" value="ECO:0007669"/>
    <property type="project" value="UniProtKB-SubCell"/>
</dbReference>
<evidence type="ECO:0000256" key="3">
    <source>
        <dbReference type="ARBA" id="ARBA00022614"/>
    </source>
</evidence>
<gene>
    <name evidence="6" type="ORF">CYMTET_35745</name>
</gene>
<organism evidence="6 7">
    <name type="scientific">Cymbomonas tetramitiformis</name>
    <dbReference type="NCBI Taxonomy" id="36881"/>
    <lineage>
        <taxon>Eukaryota</taxon>
        <taxon>Viridiplantae</taxon>
        <taxon>Chlorophyta</taxon>
        <taxon>Pyramimonadophyceae</taxon>
        <taxon>Pyramimonadales</taxon>
        <taxon>Pyramimonadaceae</taxon>
        <taxon>Cymbomonas</taxon>
    </lineage>
</organism>
<dbReference type="PANTHER" id="PTHR24113:SF12">
    <property type="entry name" value="RAN GTPASE-ACTIVATING PROTEIN 1"/>
    <property type="match status" value="1"/>
</dbReference>
<dbReference type="Proteomes" id="UP001190700">
    <property type="component" value="Unassembled WGS sequence"/>
</dbReference>